<name>A0ABS9L0J9_9BACT</name>
<accession>A0ABS9L0J9</accession>
<dbReference type="Gene3D" id="3.40.50.2000">
    <property type="entry name" value="Glycogen Phosphorylase B"/>
    <property type="match status" value="2"/>
</dbReference>
<proteinExistence type="predicted"/>
<dbReference type="Proteomes" id="UP001165367">
    <property type="component" value="Unassembled WGS sequence"/>
</dbReference>
<evidence type="ECO:0000259" key="1">
    <source>
        <dbReference type="Pfam" id="PF00534"/>
    </source>
</evidence>
<reference evidence="2" key="1">
    <citation type="submission" date="2022-01" db="EMBL/GenBank/DDBJ databases">
        <authorList>
            <person name="Jo J.-H."/>
            <person name="Im W.-T."/>
        </authorList>
    </citation>
    <scope>NUCLEOTIDE SEQUENCE</scope>
    <source>
        <strain evidence="2">NA20</strain>
    </source>
</reference>
<dbReference type="EMBL" id="JAKLTR010000032">
    <property type="protein sequence ID" value="MCG2618075.1"/>
    <property type="molecule type" value="Genomic_DNA"/>
</dbReference>
<evidence type="ECO:0000313" key="3">
    <source>
        <dbReference type="Proteomes" id="UP001165367"/>
    </source>
</evidence>
<evidence type="ECO:0000313" key="2">
    <source>
        <dbReference type="EMBL" id="MCG2618075.1"/>
    </source>
</evidence>
<dbReference type="Pfam" id="PF00534">
    <property type="entry name" value="Glycos_transf_1"/>
    <property type="match status" value="1"/>
</dbReference>
<dbReference type="CDD" id="cd03801">
    <property type="entry name" value="GT4_PimA-like"/>
    <property type="match status" value="1"/>
</dbReference>
<keyword evidence="3" id="KW-1185">Reference proteome</keyword>
<dbReference type="InterPro" id="IPR001296">
    <property type="entry name" value="Glyco_trans_1"/>
</dbReference>
<sequence>MKVIFSTGHGRLHIVQSAVSVKKAGCNVVLITGWVPGKHISEKWINRFGRFLGRSNLASGLKKRSPKELSPDEIRTCGSSEFVVQILFKLSAYRFFKRAVGAVLGWRLFGWQSKKYISNAEIFHVRSGAGRGGAIKKARQKGMKIVVDHSISHPKEMEKQLLKSAGKGGIKHNHYLGTWPSDKFWRSIVRDCEEADVLVVNSEYVKWSFVIEGYEADKIKVVPLGVSTEFGSGKLSYQTTNVIKLVFTGAFGSRKGASIIIEALEILEKKGVKYSFEVIGSVMGDIVIPDWVNESDSIKFYGHLPQSEMIPLLTQSDIYIFPTYSEGSAQSVKEAMALGLPVITTQQCGSPITHLKTGMLISDGDASQLAEAILQLREDKGLRESIGKQAALLIKGEHTWENYGEKMVEIYKNLL</sequence>
<organism evidence="2 3">
    <name type="scientific">Terrimonas ginsenosidimutans</name>
    <dbReference type="NCBI Taxonomy" id="2908004"/>
    <lineage>
        <taxon>Bacteria</taxon>
        <taxon>Pseudomonadati</taxon>
        <taxon>Bacteroidota</taxon>
        <taxon>Chitinophagia</taxon>
        <taxon>Chitinophagales</taxon>
        <taxon>Chitinophagaceae</taxon>
        <taxon>Terrimonas</taxon>
    </lineage>
</organism>
<comment type="caution">
    <text evidence="2">The sequence shown here is derived from an EMBL/GenBank/DDBJ whole genome shotgun (WGS) entry which is preliminary data.</text>
</comment>
<gene>
    <name evidence="2" type="ORF">LZZ85_27480</name>
</gene>
<protein>
    <submittedName>
        <fullName evidence="2">Glycosyltransferase</fullName>
    </submittedName>
</protein>
<dbReference type="PANTHER" id="PTHR12526">
    <property type="entry name" value="GLYCOSYLTRANSFERASE"/>
    <property type="match status" value="1"/>
</dbReference>
<dbReference type="SUPFAM" id="SSF53756">
    <property type="entry name" value="UDP-Glycosyltransferase/glycogen phosphorylase"/>
    <property type="match status" value="1"/>
</dbReference>
<dbReference type="RefSeq" id="WP_237877189.1">
    <property type="nucleotide sequence ID" value="NZ_JAKLTR010000032.1"/>
</dbReference>
<feature type="domain" description="Glycosyl transferase family 1" evidence="1">
    <location>
        <begin position="243"/>
        <end position="390"/>
    </location>
</feature>